<dbReference type="PROSITE" id="PS50110">
    <property type="entry name" value="RESPONSE_REGULATORY"/>
    <property type="match status" value="1"/>
</dbReference>
<name>A0ABX0FVY1_9BURK</name>
<evidence type="ECO:0000313" key="9">
    <source>
        <dbReference type="EMBL" id="NGZ88553.1"/>
    </source>
</evidence>
<dbReference type="SMART" id="SM00448">
    <property type="entry name" value="REC"/>
    <property type="match status" value="1"/>
</dbReference>
<dbReference type="SMART" id="SM00388">
    <property type="entry name" value="HisKA"/>
    <property type="match status" value="1"/>
</dbReference>
<evidence type="ECO:0000256" key="1">
    <source>
        <dbReference type="ARBA" id="ARBA00000085"/>
    </source>
</evidence>
<feature type="modified residue" description="4-aspartylphosphate" evidence="4">
    <location>
        <position position="573"/>
    </location>
</feature>
<dbReference type="SUPFAM" id="SSF52172">
    <property type="entry name" value="CheY-like"/>
    <property type="match status" value="1"/>
</dbReference>
<protein>
    <recommendedName>
        <fullName evidence="2">histidine kinase</fullName>
        <ecNumber evidence="2">2.7.13.3</ecNumber>
    </recommendedName>
</protein>
<feature type="domain" description="PAS" evidence="7">
    <location>
        <begin position="140"/>
        <end position="213"/>
    </location>
</feature>
<proteinExistence type="predicted"/>
<dbReference type="EMBL" id="JAADJT010000025">
    <property type="protein sequence ID" value="NGZ88553.1"/>
    <property type="molecule type" value="Genomic_DNA"/>
</dbReference>
<evidence type="ECO:0000259" key="8">
    <source>
        <dbReference type="PROSITE" id="PS50113"/>
    </source>
</evidence>
<dbReference type="InterPro" id="IPR005467">
    <property type="entry name" value="His_kinase_dom"/>
</dbReference>
<dbReference type="CDD" id="cd00130">
    <property type="entry name" value="PAS"/>
    <property type="match status" value="2"/>
</dbReference>
<accession>A0ABX0FVY1</accession>
<gene>
    <name evidence="9" type="ORF">GW587_30415</name>
</gene>
<reference evidence="10" key="1">
    <citation type="submission" date="2023-07" db="EMBL/GenBank/DDBJ databases">
        <title>Duganella aceri sp. nov., isolated from tree sap.</title>
        <authorList>
            <person name="Kim I.S."/>
        </authorList>
    </citation>
    <scope>NUCLEOTIDE SEQUENCE [LARGE SCALE GENOMIC DNA]</scope>
    <source>
        <strain evidence="10">SAP-35</strain>
    </source>
</reference>
<evidence type="ECO:0000259" key="7">
    <source>
        <dbReference type="PROSITE" id="PS50112"/>
    </source>
</evidence>
<dbReference type="SUPFAM" id="SSF55785">
    <property type="entry name" value="PYP-like sensor domain (PAS domain)"/>
    <property type="match status" value="2"/>
</dbReference>
<dbReference type="PANTHER" id="PTHR43065:SF49">
    <property type="entry name" value="HISTIDINE KINASE"/>
    <property type="match status" value="1"/>
</dbReference>
<evidence type="ECO:0000256" key="4">
    <source>
        <dbReference type="PROSITE-ProRule" id="PRU00169"/>
    </source>
</evidence>
<dbReference type="InterPro" id="IPR036097">
    <property type="entry name" value="HisK_dim/P_sf"/>
</dbReference>
<dbReference type="SUPFAM" id="SSF55874">
    <property type="entry name" value="ATPase domain of HSP90 chaperone/DNA topoisomerase II/histidine kinase"/>
    <property type="match status" value="1"/>
</dbReference>
<keyword evidence="10" id="KW-1185">Reference proteome</keyword>
<dbReference type="NCBIfam" id="TIGR00229">
    <property type="entry name" value="sensory_box"/>
    <property type="match status" value="2"/>
</dbReference>
<feature type="domain" description="PAC" evidence="8">
    <location>
        <begin position="215"/>
        <end position="267"/>
    </location>
</feature>
<dbReference type="Pfam" id="PF13426">
    <property type="entry name" value="PAS_9"/>
    <property type="match status" value="2"/>
</dbReference>
<feature type="domain" description="PAC" evidence="8">
    <location>
        <begin position="87"/>
        <end position="139"/>
    </location>
</feature>
<sequence>MITEPKHDIVVEAERLRLFISSVTDYAIYMLSAEGIVSSWNAGAQRFKGYSAEEIIGQHFSRFYTDEDRAAGRPAFALHSALTEGKFEDEGWRVRKDGTRFWASVLIDPIRDERGVLLGFTKITRDVTDRRKALEALHASEERFRLLVQGVTDYAIYMLSHDGLVTNWNEGARRIKGYVADEVVGSHFSRFYTEEDQRAGLPTQALQQAREQGRFEKEGWRVRKGGERFWAHVVIDPIYDTMGELIGYAKVTRDVTERRQAEENLARAKDALHQSQKLEAIGKLTGGIAHDFNNLLSVIVSSIELLRHGVDRDAQLKIIAGMERAANRGANLTQQLLSFARQQPLKPTRMNLNRTLSSFEAMLRRAIPSSLELKLHLGANVPDIMADVTQLEAAVLNLVVNARDAVGAVGADGLITVLVDVVDSIPEGTLRQGRYVRLRVRDNGSGMSPDVAQRAVEPFFTTKEVGKGTGLGLSQAYGLAQQAGGDLRITSTLGEGTEISLYFPALVASVENGFTTHADAMEKVLVVDDQPEVLEVAVHLFKSLGYDVLPANNGPEALDLMHRHPDIAILFSDVVMPGMSGIELAERAAQHQPALKILLTSGYAAATFDEHAGELAQYALINKPYRLSDIIKQLKALH</sequence>
<dbReference type="CDD" id="cd00082">
    <property type="entry name" value="HisKA"/>
    <property type="match status" value="1"/>
</dbReference>
<dbReference type="InterPro" id="IPR000014">
    <property type="entry name" value="PAS"/>
</dbReference>
<dbReference type="Gene3D" id="3.30.565.10">
    <property type="entry name" value="Histidine kinase-like ATPase, C-terminal domain"/>
    <property type="match status" value="1"/>
</dbReference>
<dbReference type="PROSITE" id="PS50112">
    <property type="entry name" value="PAS"/>
    <property type="match status" value="2"/>
</dbReference>
<dbReference type="EC" id="2.7.13.3" evidence="2"/>
<dbReference type="Pfam" id="PF00512">
    <property type="entry name" value="HisKA"/>
    <property type="match status" value="1"/>
</dbReference>
<dbReference type="PROSITE" id="PS50113">
    <property type="entry name" value="PAC"/>
    <property type="match status" value="2"/>
</dbReference>
<dbReference type="Gene3D" id="1.10.287.130">
    <property type="match status" value="1"/>
</dbReference>
<dbReference type="SUPFAM" id="SSF47384">
    <property type="entry name" value="Homodimeric domain of signal transducing histidine kinase"/>
    <property type="match status" value="1"/>
</dbReference>
<dbReference type="Gene3D" id="3.30.450.20">
    <property type="entry name" value="PAS domain"/>
    <property type="match status" value="2"/>
</dbReference>
<dbReference type="InterPro" id="IPR000700">
    <property type="entry name" value="PAS-assoc_C"/>
</dbReference>
<feature type="domain" description="Response regulatory" evidence="6">
    <location>
        <begin position="523"/>
        <end position="638"/>
    </location>
</feature>
<evidence type="ECO:0000256" key="3">
    <source>
        <dbReference type="ARBA" id="ARBA00022553"/>
    </source>
</evidence>
<dbReference type="InterPro" id="IPR001610">
    <property type="entry name" value="PAC"/>
</dbReference>
<comment type="catalytic activity">
    <reaction evidence="1">
        <text>ATP + protein L-histidine = ADP + protein N-phospho-L-histidine.</text>
        <dbReference type="EC" id="2.7.13.3"/>
    </reaction>
</comment>
<evidence type="ECO:0000256" key="2">
    <source>
        <dbReference type="ARBA" id="ARBA00012438"/>
    </source>
</evidence>
<dbReference type="PANTHER" id="PTHR43065">
    <property type="entry name" value="SENSOR HISTIDINE KINASE"/>
    <property type="match status" value="1"/>
</dbReference>
<dbReference type="PROSITE" id="PS50109">
    <property type="entry name" value="HIS_KIN"/>
    <property type="match status" value="1"/>
</dbReference>
<feature type="domain" description="PAS" evidence="7">
    <location>
        <begin position="12"/>
        <end position="85"/>
    </location>
</feature>
<keyword evidence="3 4" id="KW-0597">Phosphoprotein</keyword>
<organism evidence="9 10">
    <name type="scientific">Duganella aceris</name>
    <dbReference type="NCBI Taxonomy" id="2703883"/>
    <lineage>
        <taxon>Bacteria</taxon>
        <taxon>Pseudomonadati</taxon>
        <taxon>Pseudomonadota</taxon>
        <taxon>Betaproteobacteria</taxon>
        <taxon>Burkholderiales</taxon>
        <taxon>Oxalobacteraceae</taxon>
        <taxon>Telluria group</taxon>
        <taxon>Duganella</taxon>
    </lineage>
</organism>
<dbReference type="InterPro" id="IPR036890">
    <property type="entry name" value="HATPase_C_sf"/>
</dbReference>
<dbReference type="Proteomes" id="UP000666369">
    <property type="component" value="Unassembled WGS sequence"/>
</dbReference>
<dbReference type="PRINTS" id="PR00344">
    <property type="entry name" value="BCTRLSENSOR"/>
</dbReference>
<dbReference type="Pfam" id="PF00072">
    <property type="entry name" value="Response_reg"/>
    <property type="match status" value="1"/>
</dbReference>
<dbReference type="InterPro" id="IPR003594">
    <property type="entry name" value="HATPase_dom"/>
</dbReference>
<dbReference type="InterPro" id="IPR011006">
    <property type="entry name" value="CheY-like_superfamily"/>
</dbReference>
<evidence type="ECO:0000259" key="6">
    <source>
        <dbReference type="PROSITE" id="PS50110"/>
    </source>
</evidence>
<dbReference type="Pfam" id="PF02518">
    <property type="entry name" value="HATPase_c"/>
    <property type="match status" value="1"/>
</dbReference>
<dbReference type="SMART" id="SM00387">
    <property type="entry name" value="HATPase_c"/>
    <property type="match status" value="1"/>
</dbReference>
<dbReference type="InterPro" id="IPR001789">
    <property type="entry name" value="Sig_transdc_resp-reg_receiver"/>
</dbReference>
<dbReference type="InterPro" id="IPR035965">
    <property type="entry name" value="PAS-like_dom_sf"/>
</dbReference>
<evidence type="ECO:0000259" key="5">
    <source>
        <dbReference type="PROSITE" id="PS50109"/>
    </source>
</evidence>
<dbReference type="SMART" id="SM00091">
    <property type="entry name" value="PAS"/>
    <property type="match status" value="2"/>
</dbReference>
<feature type="domain" description="Histidine kinase" evidence="5">
    <location>
        <begin position="287"/>
        <end position="507"/>
    </location>
</feature>
<dbReference type="InterPro" id="IPR004358">
    <property type="entry name" value="Sig_transdc_His_kin-like_C"/>
</dbReference>
<dbReference type="Gene3D" id="3.40.50.2300">
    <property type="match status" value="1"/>
</dbReference>
<dbReference type="SMART" id="SM00086">
    <property type="entry name" value="PAC"/>
    <property type="match status" value="2"/>
</dbReference>
<dbReference type="InterPro" id="IPR003661">
    <property type="entry name" value="HisK_dim/P_dom"/>
</dbReference>
<evidence type="ECO:0000313" key="10">
    <source>
        <dbReference type="Proteomes" id="UP000666369"/>
    </source>
</evidence>
<comment type="caution">
    <text evidence="9">The sequence shown here is derived from an EMBL/GenBank/DDBJ whole genome shotgun (WGS) entry which is preliminary data.</text>
</comment>